<feature type="chain" id="PRO_5046741899" evidence="2">
    <location>
        <begin position="23"/>
        <end position="323"/>
    </location>
</feature>
<sequence>MLTRRTLGLASLALGAPAIVRAQEADWPSRPVTIIVPWPAGGPTDTFARVLAARLSQDTGKSFVVDNRGGANGTIGMGSAARARPDGYTFVFAPNSTYAVAPHLYQTNYNQERDFVGVGLLGSMPLLMLVPRSSPVRSVADYVAQVKASRTPKVYANAGVGATSHLATELFLQMAGIQVTEVGYRGGGPAIQGVMAGEADMFFMPAAAVMSFIQSGDLRPLANTMRVRSPLLPEVSTFEELGYGGFEVVEHAGLLAPAGTPPAILERMNAACAKALAAPELKPRLDAIAVTPDVRPVAEWPAYFAAENAKWRDFVRARNIRVQ</sequence>
<dbReference type="Gene3D" id="3.40.190.150">
    <property type="entry name" value="Bordetella uptake gene, domain 1"/>
    <property type="match status" value="1"/>
</dbReference>
<keyword evidence="4" id="KW-1185">Reference proteome</keyword>
<name>A0ABT1X5S4_9PROT</name>
<gene>
    <name evidence="3" type="ORF">NRP21_15440</name>
</gene>
<dbReference type="InterPro" id="IPR005064">
    <property type="entry name" value="BUG"/>
</dbReference>
<organism evidence="3 4">
    <name type="scientific">Roseomonas populi</name>
    <dbReference type="NCBI Taxonomy" id="3121582"/>
    <lineage>
        <taxon>Bacteria</taxon>
        <taxon>Pseudomonadati</taxon>
        <taxon>Pseudomonadota</taxon>
        <taxon>Alphaproteobacteria</taxon>
        <taxon>Acetobacterales</taxon>
        <taxon>Roseomonadaceae</taxon>
        <taxon>Roseomonas</taxon>
    </lineage>
</organism>
<dbReference type="SUPFAM" id="SSF53850">
    <property type="entry name" value="Periplasmic binding protein-like II"/>
    <property type="match status" value="1"/>
</dbReference>
<dbReference type="CDD" id="cd07012">
    <property type="entry name" value="PBP2_Bug_TTT"/>
    <property type="match status" value="1"/>
</dbReference>
<dbReference type="PANTHER" id="PTHR42928">
    <property type="entry name" value="TRICARBOXYLATE-BINDING PROTEIN"/>
    <property type="match status" value="1"/>
</dbReference>
<dbReference type="RefSeq" id="WP_257717116.1">
    <property type="nucleotide sequence ID" value="NZ_JANJOU010000012.1"/>
</dbReference>
<evidence type="ECO:0000256" key="1">
    <source>
        <dbReference type="ARBA" id="ARBA00006987"/>
    </source>
</evidence>
<evidence type="ECO:0000313" key="3">
    <source>
        <dbReference type="EMBL" id="MCR0983450.1"/>
    </source>
</evidence>
<dbReference type="Pfam" id="PF03401">
    <property type="entry name" value="TctC"/>
    <property type="match status" value="1"/>
</dbReference>
<reference evidence="3 4" key="1">
    <citation type="submission" date="2022-06" db="EMBL/GenBank/DDBJ databases">
        <title>Roseomonas CN29.</title>
        <authorList>
            <person name="Cheng Y."/>
            <person name="He X."/>
        </authorList>
    </citation>
    <scope>NUCLEOTIDE SEQUENCE [LARGE SCALE GENOMIC DNA]</scope>
    <source>
        <strain evidence="3 4">CN29</strain>
    </source>
</reference>
<evidence type="ECO:0000313" key="4">
    <source>
        <dbReference type="Proteomes" id="UP001524642"/>
    </source>
</evidence>
<comment type="similarity">
    <text evidence="1">Belongs to the UPF0065 (bug) family.</text>
</comment>
<keyword evidence="2" id="KW-0732">Signal</keyword>
<comment type="caution">
    <text evidence="3">The sequence shown here is derived from an EMBL/GenBank/DDBJ whole genome shotgun (WGS) entry which is preliminary data.</text>
</comment>
<dbReference type="PIRSF" id="PIRSF017082">
    <property type="entry name" value="YflP"/>
    <property type="match status" value="1"/>
</dbReference>
<proteinExistence type="inferred from homology"/>
<dbReference type="EMBL" id="JANJOU010000012">
    <property type="protein sequence ID" value="MCR0983450.1"/>
    <property type="molecule type" value="Genomic_DNA"/>
</dbReference>
<feature type="signal peptide" evidence="2">
    <location>
        <begin position="1"/>
        <end position="22"/>
    </location>
</feature>
<protein>
    <submittedName>
        <fullName evidence="3">Tripartite tricarboxylate transporter substrate binding protein</fullName>
    </submittedName>
</protein>
<evidence type="ECO:0000256" key="2">
    <source>
        <dbReference type="SAM" id="SignalP"/>
    </source>
</evidence>
<dbReference type="InterPro" id="IPR042100">
    <property type="entry name" value="Bug_dom1"/>
</dbReference>
<dbReference type="Gene3D" id="3.40.190.10">
    <property type="entry name" value="Periplasmic binding protein-like II"/>
    <property type="match status" value="1"/>
</dbReference>
<dbReference type="PANTHER" id="PTHR42928:SF5">
    <property type="entry name" value="BLR1237 PROTEIN"/>
    <property type="match status" value="1"/>
</dbReference>
<dbReference type="Proteomes" id="UP001524642">
    <property type="component" value="Unassembled WGS sequence"/>
</dbReference>
<accession>A0ABT1X5S4</accession>